<evidence type="ECO:0000313" key="4">
    <source>
        <dbReference type="EMBL" id="KAK6945611.1"/>
    </source>
</evidence>
<sequence>MAAVMLLCSCSCVASIAIHRANSKTIQPLLLARTPNLLKFRHRPFHFLSHKPLFSRLCASSFDLSPPPIDHDLFETVTSVSVAKVSEDGIVETYDNDDAALDAAYNGVLVGSSIVGFDLLELKIYGIVGSQDCLTVSCFGFVLLFQNHVDWYEVSGEDRIHFLHNQSTANFECLREGQGCDTVFVTPTARTIDIAFAWVMKSAITLVVSPETSKSITEMLNKYIFFADKVEIEDITKQTSFFVLIGPKSNQVMQDLNLGDVIGQPYGTHRHYSVNGMPITVGVGNLISEVGFSILMSPAAAGSVWKTLLSHGAIPMGSNAWEKLRVLQGRPAPGKELTDEFNVLEANLWKSISLNKGCYKGQETVSRLITYDGVKQRLWGISLSAPAEPGSPISVDGKKVGKLTSYVEGRNPSEYFGLGYIKRQGATEGDRVIVADNIVGTVVEVPYLAGQSLQSISSA</sequence>
<dbReference type="FunFam" id="3.30.1360.120:FF:000021">
    <property type="entry name" value="Slr0635 protein"/>
    <property type="match status" value="1"/>
</dbReference>
<reference evidence="4 5" key="1">
    <citation type="submission" date="2023-12" db="EMBL/GenBank/DDBJ databases">
        <title>A high-quality genome assembly for Dillenia turbinata (Dilleniales).</title>
        <authorList>
            <person name="Chanderbali A."/>
        </authorList>
    </citation>
    <scope>NUCLEOTIDE SEQUENCE [LARGE SCALE GENOMIC DNA]</scope>
    <source>
        <strain evidence="4">LSX21</strain>
        <tissue evidence="4">Leaf</tissue>
    </source>
</reference>
<name>A0AAN8WCV2_9MAGN</name>
<dbReference type="SUPFAM" id="SSF103025">
    <property type="entry name" value="Folate-binding domain"/>
    <property type="match status" value="1"/>
</dbReference>
<evidence type="ECO:0000259" key="3">
    <source>
        <dbReference type="Pfam" id="PF01571"/>
    </source>
</evidence>
<evidence type="ECO:0000313" key="5">
    <source>
        <dbReference type="Proteomes" id="UP001370490"/>
    </source>
</evidence>
<organism evidence="4 5">
    <name type="scientific">Dillenia turbinata</name>
    <dbReference type="NCBI Taxonomy" id="194707"/>
    <lineage>
        <taxon>Eukaryota</taxon>
        <taxon>Viridiplantae</taxon>
        <taxon>Streptophyta</taxon>
        <taxon>Embryophyta</taxon>
        <taxon>Tracheophyta</taxon>
        <taxon>Spermatophyta</taxon>
        <taxon>Magnoliopsida</taxon>
        <taxon>eudicotyledons</taxon>
        <taxon>Gunneridae</taxon>
        <taxon>Pentapetalae</taxon>
        <taxon>Dilleniales</taxon>
        <taxon>Dilleniaceae</taxon>
        <taxon>Dillenia</taxon>
    </lineage>
</organism>
<evidence type="ECO:0000256" key="2">
    <source>
        <dbReference type="SAM" id="SignalP"/>
    </source>
</evidence>
<dbReference type="InterPro" id="IPR017703">
    <property type="entry name" value="YgfZ/GCV_T_CS"/>
</dbReference>
<dbReference type="Proteomes" id="UP001370490">
    <property type="component" value="Unassembled WGS sequence"/>
</dbReference>
<dbReference type="GO" id="GO:0005739">
    <property type="term" value="C:mitochondrion"/>
    <property type="evidence" value="ECO:0007669"/>
    <property type="project" value="TreeGrafter"/>
</dbReference>
<protein>
    <submittedName>
        <fullName evidence="4">Aminomethyltransferase, folate-binding domain</fullName>
    </submittedName>
</protein>
<keyword evidence="2" id="KW-0732">Signal</keyword>
<feature type="chain" id="PRO_5042897536" evidence="2">
    <location>
        <begin position="24"/>
        <end position="459"/>
    </location>
</feature>
<keyword evidence="1" id="KW-0809">Transit peptide</keyword>
<dbReference type="EMBL" id="JBAMMX010000002">
    <property type="protein sequence ID" value="KAK6945611.1"/>
    <property type="molecule type" value="Genomic_DNA"/>
</dbReference>
<evidence type="ECO:0000256" key="1">
    <source>
        <dbReference type="ARBA" id="ARBA00022946"/>
    </source>
</evidence>
<dbReference type="AlphaFoldDB" id="A0AAN8WCV2"/>
<dbReference type="InterPro" id="IPR029043">
    <property type="entry name" value="GcvT/YgfZ_C"/>
</dbReference>
<proteinExistence type="predicted"/>
<feature type="domain" description="GCVT N-terminal" evidence="3">
    <location>
        <begin position="147"/>
        <end position="356"/>
    </location>
</feature>
<dbReference type="PANTHER" id="PTHR43757:SF14">
    <property type="entry name" value="GLYCINE CLEAVAGE T-PROTEIN FAMILY"/>
    <property type="match status" value="1"/>
</dbReference>
<gene>
    <name evidence="4" type="ORF">RJ641_013155</name>
</gene>
<dbReference type="NCBIfam" id="TIGR03317">
    <property type="entry name" value="ygfZ_signature"/>
    <property type="match status" value="1"/>
</dbReference>
<accession>A0AAN8WCV2</accession>
<dbReference type="PANTHER" id="PTHR43757">
    <property type="entry name" value="AMINOMETHYLTRANSFERASE"/>
    <property type="match status" value="1"/>
</dbReference>
<dbReference type="InterPro" id="IPR028896">
    <property type="entry name" value="GcvT/YgfZ/DmdA"/>
</dbReference>
<dbReference type="SUPFAM" id="SSF101790">
    <property type="entry name" value="Aminomethyltransferase beta-barrel domain"/>
    <property type="match status" value="1"/>
</dbReference>
<keyword evidence="5" id="KW-1185">Reference proteome</keyword>
<dbReference type="Gene3D" id="3.30.1360.120">
    <property type="entry name" value="Probable tRNA modification gtpase trme, domain 1"/>
    <property type="match status" value="1"/>
</dbReference>
<dbReference type="Pfam" id="PF01571">
    <property type="entry name" value="GCV_T"/>
    <property type="match status" value="1"/>
</dbReference>
<dbReference type="InterPro" id="IPR027266">
    <property type="entry name" value="TrmE/GcvT-like"/>
</dbReference>
<feature type="signal peptide" evidence="2">
    <location>
        <begin position="1"/>
        <end position="23"/>
    </location>
</feature>
<dbReference type="InterPro" id="IPR006222">
    <property type="entry name" value="GCVT_N"/>
</dbReference>
<comment type="caution">
    <text evidence="4">The sequence shown here is derived from an EMBL/GenBank/DDBJ whole genome shotgun (WGS) entry which is preliminary data.</text>
</comment>